<feature type="domain" description="Carrier" evidence="3">
    <location>
        <begin position="525"/>
        <end position="600"/>
    </location>
</feature>
<dbReference type="InterPro" id="IPR020459">
    <property type="entry name" value="AMP-binding"/>
</dbReference>
<dbReference type="EMBL" id="JAGJCB010000005">
    <property type="protein sequence ID" value="MBP0903704.1"/>
    <property type="molecule type" value="Genomic_DNA"/>
</dbReference>
<name>A0ABS4BSY0_9FLAO</name>
<dbReference type="RefSeq" id="WP_209654194.1">
    <property type="nucleotide sequence ID" value="NZ_JAGJCB010000005.1"/>
</dbReference>
<dbReference type="InterPro" id="IPR009081">
    <property type="entry name" value="PP-bd_ACP"/>
</dbReference>
<dbReference type="Gene3D" id="2.30.38.10">
    <property type="entry name" value="Luciferase, Domain 3"/>
    <property type="match status" value="1"/>
</dbReference>
<dbReference type="SUPFAM" id="SSF53474">
    <property type="entry name" value="alpha/beta-Hydrolases"/>
    <property type="match status" value="1"/>
</dbReference>
<dbReference type="PRINTS" id="PR00154">
    <property type="entry name" value="AMPBINDING"/>
</dbReference>
<accession>A0ABS4BSY0</accession>
<dbReference type="Gene3D" id="3.40.50.980">
    <property type="match status" value="2"/>
</dbReference>
<dbReference type="Pfam" id="PF00501">
    <property type="entry name" value="AMP-binding"/>
    <property type="match status" value="1"/>
</dbReference>
<organism evidence="4 5">
    <name type="scientific">Mariniflexile gromovii</name>
    <dbReference type="NCBI Taxonomy" id="362523"/>
    <lineage>
        <taxon>Bacteria</taxon>
        <taxon>Pseudomonadati</taxon>
        <taxon>Bacteroidota</taxon>
        <taxon>Flavobacteriia</taxon>
        <taxon>Flavobacteriales</taxon>
        <taxon>Flavobacteriaceae</taxon>
        <taxon>Mariniflexile</taxon>
    </lineage>
</organism>
<keyword evidence="5" id="KW-1185">Reference proteome</keyword>
<dbReference type="Proteomes" id="UP000670776">
    <property type="component" value="Unassembled WGS sequence"/>
</dbReference>
<evidence type="ECO:0000259" key="3">
    <source>
        <dbReference type="PROSITE" id="PS50075"/>
    </source>
</evidence>
<dbReference type="InterPro" id="IPR045851">
    <property type="entry name" value="AMP-bd_C_sf"/>
</dbReference>
<dbReference type="Pfam" id="PF00550">
    <property type="entry name" value="PP-binding"/>
    <property type="match status" value="1"/>
</dbReference>
<dbReference type="SMART" id="SM00823">
    <property type="entry name" value="PKS_PP"/>
    <property type="match status" value="1"/>
</dbReference>
<dbReference type="Gene3D" id="3.40.50.1820">
    <property type="entry name" value="alpha/beta hydrolase"/>
    <property type="match status" value="1"/>
</dbReference>
<dbReference type="SUPFAM" id="SSF47336">
    <property type="entry name" value="ACP-like"/>
    <property type="match status" value="1"/>
</dbReference>
<dbReference type="InterPro" id="IPR020806">
    <property type="entry name" value="PKS_PP-bd"/>
</dbReference>
<gene>
    <name evidence="4" type="ORF">J8H85_07675</name>
</gene>
<dbReference type="PROSITE" id="PS50075">
    <property type="entry name" value="CARRIER"/>
    <property type="match status" value="1"/>
</dbReference>
<dbReference type="InterPro" id="IPR010071">
    <property type="entry name" value="AA_adenyl_dom"/>
</dbReference>
<dbReference type="InterPro" id="IPR029058">
    <property type="entry name" value="AB_hydrolase_fold"/>
</dbReference>
<sequence length="877" mass="98739">MNSNKTYLSYYNELNNTEAVYPTEPLHVLLHNQAKLFSNKTAIEFKGSCVSYEALQKRANQLSHYLVNQGVCAGALVGVSLNRDPELLATLMAILQCGAAYVPLDPNYPKSRLEFILIDSQAKHLITNKDNTLHIDDSIKQLYIEDALSQEKTLLNTPLNIVVNQNDLAYILYTSGSTGKPKGVPISHKNLVNFLFSISKEPGITENDKLLAITTISFDIAGLELFLPLLNGACIIMVDAETARNGELLHDILKTKKISIVQATPTTWKMLLESKWEQPLPITALCGGEALTSELAQKILSKCKKLWNMYGPTETTIWSTIKEIKPDDELITIGKPIANTQVFLLNASGLLAKPGTIGEITIAGDGVAEGYWKRPELTAEKFIKNTFNSNTNTLLYKTGDLGILLPSNNIQCLGRTDHQIKIRGYRIEPEEIEKNLILLNHIQEAVVLVHNDILIAFVKPIVFEKFTSEHINEWKSNLTDKLPSYFVPNQIKVVKEFPTTPNGKLDRQALLYSETIKIESSSISEPKTDTEKLIAGIWEKYLHIDYVDIRNNFFELGGNSLIAIQVMNDIEKETGKTLPLSSLFEYSTIEKFSQLLNSENIDTWGSLVPIKPQGNKTPVYIVHGAGLEVLIFKELSDNLDANQPVYGLQAKDLFNSTTTYDTIEKIAAHYVDTIIDANPEGTFALAGYSFGGIIAYEMARKLTEQGKKVTMVGLLDTAIEPHFYHASPLLKKAAMLAYKNKRRLNFLKEMTQSWGHVKLHLNRKKEFLSQRYLHPKNFETDQEQIKHEEFIKTESIIHPIKNRYYMTSQHVIVDLFKAEEHIAYVDDTTFTGWQNFALNGVNVHRTPGNHDTLLSSENAKELARIFQSVLDLRNNNQ</sequence>
<dbReference type="Pfam" id="PF00975">
    <property type="entry name" value="Thioesterase"/>
    <property type="match status" value="1"/>
</dbReference>
<evidence type="ECO:0000256" key="1">
    <source>
        <dbReference type="ARBA" id="ARBA00022450"/>
    </source>
</evidence>
<evidence type="ECO:0000313" key="5">
    <source>
        <dbReference type="Proteomes" id="UP000670776"/>
    </source>
</evidence>
<dbReference type="InterPro" id="IPR025110">
    <property type="entry name" value="AMP-bd_C"/>
</dbReference>
<comment type="caution">
    <text evidence="4">The sequence shown here is derived from an EMBL/GenBank/DDBJ whole genome shotgun (WGS) entry which is preliminary data.</text>
</comment>
<dbReference type="SUPFAM" id="SSF56801">
    <property type="entry name" value="Acetyl-CoA synthetase-like"/>
    <property type="match status" value="1"/>
</dbReference>
<proteinExistence type="predicted"/>
<dbReference type="InterPro" id="IPR000873">
    <property type="entry name" value="AMP-dep_synth/lig_dom"/>
</dbReference>
<reference evidence="4 5" key="1">
    <citation type="submission" date="2021-04" db="EMBL/GenBank/DDBJ databases">
        <title>Mariniflexile gromovii gen. nov., sp. nov., a gliding bacterium isolated from the sea urchin Strongylocentrotus intermedius.</title>
        <authorList>
            <person name="Ko S."/>
            <person name="Le V."/>
            <person name="Ahn C.-Y."/>
            <person name="Oh H.-M."/>
        </authorList>
    </citation>
    <scope>NUCLEOTIDE SEQUENCE [LARGE SCALE GENOMIC DNA]</scope>
    <source>
        <strain evidence="4 5">KCTC 12570</strain>
    </source>
</reference>
<dbReference type="NCBIfam" id="TIGR01733">
    <property type="entry name" value="AA-adenyl-dom"/>
    <property type="match status" value="1"/>
</dbReference>
<dbReference type="Gene3D" id="3.30.300.30">
    <property type="match status" value="1"/>
</dbReference>
<dbReference type="CDD" id="cd05930">
    <property type="entry name" value="A_NRPS"/>
    <property type="match status" value="1"/>
</dbReference>
<dbReference type="Pfam" id="PF13193">
    <property type="entry name" value="AMP-binding_C"/>
    <property type="match status" value="1"/>
</dbReference>
<protein>
    <submittedName>
        <fullName evidence="4">Amino acid adenylation domain-containing protein</fullName>
    </submittedName>
</protein>
<dbReference type="Gene3D" id="1.10.1200.10">
    <property type="entry name" value="ACP-like"/>
    <property type="match status" value="1"/>
</dbReference>
<dbReference type="InterPro" id="IPR001031">
    <property type="entry name" value="Thioesterase"/>
</dbReference>
<dbReference type="PANTHER" id="PTHR45527">
    <property type="entry name" value="NONRIBOSOMAL PEPTIDE SYNTHETASE"/>
    <property type="match status" value="1"/>
</dbReference>
<dbReference type="InterPro" id="IPR020845">
    <property type="entry name" value="AMP-binding_CS"/>
</dbReference>
<dbReference type="InterPro" id="IPR036736">
    <property type="entry name" value="ACP-like_sf"/>
</dbReference>
<evidence type="ECO:0000313" key="4">
    <source>
        <dbReference type="EMBL" id="MBP0903704.1"/>
    </source>
</evidence>
<evidence type="ECO:0000256" key="2">
    <source>
        <dbReference type="ARBA" id="ARBA00022553"/>
    </source>
</evidence>
<keyword evidence="2" id="KW-0597">Phosphoprotein</keyword>
<dbReference type="PANTHER" id="PTHR45527:SF1">
    <property type="entry name" value="FATTY ACID SYNTHASE"/>
    <property type="match status" value="1"/>
</dbReference>
<dbReference type="PROSITE" id="PS00455">
    <property type="entry name" value="AMP_BINDING"/>
    <property type="match status" value="1"/>
</dbReference>
<keyword evidence="1" id="KW-0596">Phosphopantetheine</keyword>